<dbReference type="InterPro" id="IPR014016">
    <property type="entry name" value="UvrD-like_ATP-bd"/>
</dbReference>
<gene>
    <name evidence="7" type="ORF">SAMN04487772_12526</name>
</gene>
<accession>A0A1I0EV54</accession>
<dbReference type="SUPFAM" id="SSF52540">
    <property type="entry name" value="P-loop containing nucleoside triphosphate hydrolases"/>
    <property type="match status" value="1"/>
</dbReference>
<reference evidence="7 8" key="1">
    <citation type="submission" date="2016-10" db="EMBL/GenBank/DDBJ databases">
        <authorList>
            <person name="de Groot N.N."/>
        </authorList>
    </citation>
    <scope>NUCLEOTIDE SEQUENCE [LARGE SCALE GENOMIC DNA]</scope>
    <source>
        <strain evidence="7 8">DSM 1801</strain>
    </source>
</reference>
<evidence type="ECO:0000313" key="7">
    <source>
        <dbReference type="EMBL" id="SET49488.1"/>
    </source>
</evidence>
<evidence type="ECO:0000313" key="8">
    <source>
        <dbReference type="Proteomes" id="UP000199800"/>
    </source>
</evidence>
<dbReference type="Pfam" id="PF00580">
    <property type="entry name" value="UvrD-helicase"/>
    <property type="match status" value="1"/>
</dbReference>
<organism evidence="7 8">
    <name type="scientific">[Clostridium] polysaccharolyticum</name>
    <dbReference type="NCBI Taxonomy" id="29364"/>
    <lineage>
        <taxon>Bacteria</taxon>
        <taxon>Bacillati</taxon>
        <taxon>Bacillota</taxon>
        <taxon>Clostridia</taxon>
        <taxon>Lachnospirales</taxon>
        <taxon>Lachnospiraceae</taxon>
    </lineage>
</organism>
<dbReference type="GO" id="GO:0043138">
    <property type="term" value="F:3'-5' DNA helicase activity"/>
    <property type="evidence" value="ECO:0007669"/>
    <property type="project" value="UniProtKB-EC"/>
</dbReference>
<dbReference type="Proteomes" id="UP000199800">
    <property type="component" value="Unassembled WGS sequence"/>
</dbReference>
<evidence type="ECO:0000259" key="6">
    <source>
        <dbReference type="PROSITE" id="PS51198"/>
    </source>
</evidence>
<dbReference type="InterPro" id="IPR000212">
    <property type="entry name" value="DNA_helicase_UvrD/REP"/>
</dbReference>
<dbReference type="InterPro" id="IPR027417">
    <property type="entry name" value="P-loop_NTPase"/>
</dbReference>
<dbReference type="OrthoDB" id="9765670at2"/>
<dbReference type="PROSITE" id="PS51198">
    <property type="entry name" value="UVRD_HELICASE_ATP_BIND"/>
    <property type="match status" value="1"/>
</dbReference>
<dbReference type="GO" id="GO:0000725">
    <property type="term" value="P:recombinational repair"/>
    <property type="evidence" value="ECO:0007669"/>
    <property type="project" value="TreeGrafter"/>
</dbReference>
<keyword evidence="1 5" id="KW-0547">Nucleotide-binding</keyword>
<name>A0A1I0EV54_9FIRM</name>
<dbReference type="PANTHER" id="PTHR11070">
    <property type="entry name" value="UVRD / RECB / PCRA DNA HELICASE FAMILY MEMBER"/>
    <property type="match status" value="1"/>
</dbReference>
<keyword evidence="8" id="KW-1185">Reference proteome</keyword>
<keyword evidence="4 5" id="KW-0067">ATP-binding</keyword>
<dbReference type="GO" id="GO:0003677">
    <property type="term" value="F:DNA binding"/>
    <property type="evidence" value="ECO:0007669"/>
    <property type="project" value="InterPro"/>
</dbReference>
<dbReference type="AlphaFoldDB" id="A0A1I0EV54"/>
<dbReference type="EMBL" id="FOHN01000025">
    <property type="protein sequence ID" value="SET49488.1"/>
    <property type="molecule type" value="Genomic_DNA"/>
</dbReference>
<feature type="binding site" evidence="5">
    <location>
        <begin position="35"/>
        <end position="42"/>
    </location>
    <ligand>
        <name>ATP</name>
        <dbReference type="ChEBI" id="CHEBI:30616"/>
    </ligand>
</feature>
<dbReference type="GO" id="GO:0005524">
    <property type="term" value="F:ATP binding"/>
    <property type="evidence" value="ECO:0007669"/>
    <property type="project" value="UniProtKB-UniRule"/>
</dbReference>
<keyword evidence="2 5" id="KW-0378">Hydrolase</keyword>
<dbReference type="GO" id="GO:0016887">
    <property type="term" value="F:ATP hydrolysis activity"/>
    <property type="evidence" value="ECO:0007669"/>
    <property type="project" value="RHEA"/>
</dbReference>
<dbReference type="GO" id="GO:0005829">
    <property type="term" value="C:cytosol"/>
    <property type="evidence" value="ECO:0007669"/>
    <property type="project" value="TreeGrafter"/>
</dbReference>
<evidence type="ECO:0000256" key="3">
    <source>
        <dbReference type="ARBA" id="ARBA00022806"/>
    </source>
</evidence>
<evidence type="ECO:0000256" key="1">
    <source>
        <dbReference type="ARBA" id="ARBA00022741"/>
    </source>
</evidence>
<proteinExistence type="predicted"/>
<evidence type="ECO:0000256" key="4">
    <source>
        <dbReference type="ARBA" id="ARBA00022840"/>
    </source>
</evidence>
<keyword evidence="3 5" id="KW-0347">Helicase</keyword>
<dbReference type="PANTHER" id="PTHR11070:SF3">
    <property type="entry name" value="DNA 3'-5' HELICASE"/>
    <property type="match status" value="1"/>
</dbReference>
<evidence type="ECO:0000256" key="5">
    <source>
        <dbReference type="PROSITE-ProRule" id="PRU00560"/>
    </source>
</evidence>
<sequence>MGLTEYSSEDLEQEKAIQEQLFQCCDTFESVVFHAGAGSGKTYALVECLKHIVNKNREKLIEHNQKIVCITYTNVAANHIKHQIGASDVVVVSTIHERIWSMIKEQKSALLALHVEKLKNEIKDIRNQLAKKPDFQKYKKLDQVKKQEFFLIMQENREAYYEAYSNNASGFKNSMSEIIPLEYKDLLSNVTKFKSLVDKLFKIERYERCLERIEAKEKEYRVVQYNAKYNRDRLDIMRISHDTVLEYGYQLIEKYPKMRQMIIDQYPYILIDEYQDTTEVAVKMMDLVEKYAKEINHDMFVGYFGDSVQNIYDDGIGGRLNELHTGLKEFDKIYNRRSYKEIIDLANKVRNDRIEQKSIYSDCEGGSAMCYYGTEADIKEFIDMCAENWDCSTENPLHCLFATNQKVAEYSGFLKMYIAFNGTDRYKKGLGYKQLNSELLGQDTRQLGRVPAMFDRLMRLYSEVRNGREPLRNILPTDDFRSISFSELRTLIQVLKSIDGENIEELLKKIFKQYEEKNDKVFKKIIDKVFDLEEASYNAVITEIAKNLYRDDWEESKTAEEMIRPILEIEKQELLNWFDYRNHAEKEKICYHTFHSTKGLEFENVAIILGQDFGKGKGKNLFETYFKEYGKSIEEISDSYETGRNILYVAVSRAIKNLCILYVDHMEDIQDKIEMIFGKIEDIKDGK</sequence>
<evidence type="ECO:0000256" key="2">
    <source>
        <dbReference type="ARBA" id="ARBA00022801"/>
    </source>
</evidence>
<dbReference type="RefSeq" id="WP_092478644.1">
    <property type="nucleotide sequence ID" value="NZ_FOHN01000025.1"/>
</dbReference>
<feature type="domain" description="UvrD-like helicase ATP-binding" evidence="6">
    <location>
        <begin position="14"/>
        <end position="352"/>
    </location>
</feature>
<dbReference type="STRING" id="29364.SAMN04487772_12526"/>
<protein>
    <submittedName>
        <fullName evidence="7">DNA helicase-2 / ATP-dependent DNA helicase PcrA</fullName>
    </submittedName>
</protein>
<dbReference type="Gene3D" id="3.40.50.300">
    <property type="entry name" value="P-loop containing nucleotide triphosphate hydrolases"/>
    <property type="match status" value="2"/>
</dbReference>